<name>A0ABS8H8L4_9SPHN</name>
<comment type="caution">
    <text evidence="1">The sequence shown here is derived from an EMBL/GenBank/DDBJ whole genome shotgun (WGS) entry which is preliminary data.</text>
</comment>
<evidence type="ECO:0000313" key="1">
    <source>
        <dbReference type="EMBL" id="MCC4234515.1"/>
    </source>
</evidence>
<accession>A0ABS8H8L4</accession>
<dbReference type="EMBL" id="JAJGNP010000021">
    <property type="protein sequence ID" value="MCC4234515.1"/>
    <property type="molecule type" value="Genomic_DNA"/>
</dbReference>
<gene>
    <name evidence="1" type="ORF">LL253_17730</name>
</gene>
<reference evidence="1 2" key="1">
    <citation type="submission" date="2021-10" db="EMBL/GenBank/DDBJ databases">
        <title>The diversity and Nitrogen Metabolism of Culturable Nitrate-Utilizing Bacteria Within the Oxygen Minimum Zone of the Changjiang (Yangtze River)Estuary.</title>
        <authorList>
            <person name="Zhang D."/>
            <person name="Zheng J."/>
            <person name="Liu S."/>
            <person name="He W."/>
        </authorList>
    </citation>
    <scope>NUCLEOTIDE SEQUENCE [LARGE SCALE GENOMIC DNA]</scope>
    <source>
        <strain evidence="1 2">FXH275-2</strain>
    </source>
</reference>
<dbReference type="Proteomes" id="UP001198830">
    <property type="component" value="Unassembled WGS sequence"/>
</dbReference>
<protein>
    <submittedName>
        <fullName evidence="1">Uncharacterized protein</fullName>
    </submittedName>
</protein>
<keyword evidence="2" id="KW-1185">Reference proteome</keyword>
<sequence>MTRNPAQLHQIARNERARRKAAWSAAGQGDTTRAHQDDVIWSNIVLMVGRAAGDVDCQGRGPRDWTLPERITMARNAWATACKAEATLGTATDDALRKVAGLFALFRWLRPTGWSPLIPEVTA</sequence>
<proteinExistence type="predicted"/>
<organism evidence="1 2">
    <name type="scientific">Sphingobium soli</name>
    <dbReference type="NCBI Taxonomy" id="1591116"/>
    <lineage>
        <taxon>Bacteria</taxon>
        <taxon>Pseudomonadati</taxon>
        <taxon>Pseudomonadota</taxon>
        <taxon>Alphaproteobacteria</taxon>
        <taxon>Sphingomonadales</taxon>
        <taxon>Sphingomonadaceae</taxon>
        <taxon>Sphingobium</taxon>
    </lineage>
</organism>
<evidence type="ECO:0000313" key="2">
    <source>
        <dbReference type="Proteomes" id="UP001198830"/>
    </source>
</evidence>
<dbReference type="RefSeq" id="WP_228228006.1">
    <property type="nucleotide sequence ID" value="NZ_JAJGNP010000021.1"/>
</dbReference>